<comment type="caution">
    <text evidence="10">The sequence shown here is derived from an EMBL/GenBank/DDBJ whole genome shotgun (WGS) entry which is preliminary data.</text>
</comment>
<dbReference type="PROSITE" id="PS00584">
    <property type="entry name" value="PFKB_KINASES_2"/>
    <property type="match status" value="1"/>
</dbReference>
<dbReference type="GO" id="GO:0005524">
    <property type="term" value="F:ATP binding"/>
    <property type="evidence" value="ECO:0007669"/>
    <property type="project" value="UniProtKB-UniRule"/>
</dbReference>
<protein>
    <recommendedName>
        <fullName evidence="7">Phosphofructokinase</fullName>
    </recommendedName>
</protein>
<comment type="similarity">
    <text evidence="1 7 8">Belongs to the carbohydrate kinase PfkB family.</text>
</comment>
<dbReference type="AlphaFoldDB" id="A0A556AG97"/>
<dbReference type="NCBIfam" id="TIGR03168">
    <property type="entry name" value="1-PFK"/>
    <property type="match status" value="1"/>
</dbReference>
<dbReference type="InterPro" id="IPR002173">
    <property type="entry name" value="Carboh/pur_kinase_PfkB_CS"/>
</dbReference>
<sequence length="315" mass="32734">MAKVLTFTLNPALDLTVQLPQLQLGIVNRSVEQHLHPAGKGLNVARVLTDLGHTLTVAGFLGMDNHEAFDGLFARRKWRDGFVRVPGQTRCNVKIAEADGRVTDVNGPGMQVDAGAQQALFASLDALMADQDLVVVAGSLPPGVAPDWFAGFVAALHDYGKPVLLDSSGAALRAGITARPALIKPNINELSEYAGRPLAALADLAAEAERLHGLGVEHVVVSMGSDGVCWFGPGMALRATSPKVPMVSTVGAGDSLLAGMAHGLLSGWPPERSLRLAAAVGALAVTQLGAGVPDVAKLEPLQQAVTIHAVQEDGQ</sequence>
<dbReference type="PANTHER" id="PTHR46566:SF5">
    <property type="entry name" value="1-PHOSPHOFRUCTOKINASE"/>
    <property type="match status" value="1"/>
</dbReference>
<dbReference type="NCBIfam" id="TIGR03828">
    <property type="entry name" value="pfkB"/>
    <property type="match status" value="1"/>
</dbReference>
<evidence type="ECO:0000256" key="8">
    <source>
        <dbReference type="RuleBase" id="RU369061"/>
    </source>
</evidence>
<feature type="domain" description="Carbohydrate kinase PfkB" evidence="9">
    <location>
        <begin position="20"/>
        <end position="293"/>
    </location>
</feature>
<keyword evidence="11" id="KW-1185">Reference proteome</keyword>
<keyword evidence="4 8" id="KW-0418">Kinase</keyword>
<dbReference type="OrthoDB" id="9801219at2"/>
<keyword evidence="5 8" id="KW-0067">ATP-binding</keyword>
<dbReference type="PROSITE" id="PS00583">
    <property type="entry name" value="PFKB_KINASES_1"/>
    <property type="match status" value="1"/>
</dbReference>
<evidence type="ECO:0000259" key="9">
    <source>
        <dbReference type="Pfam" id="PF00294"/>
    </source>
</evidence>
<evidence type="ECO:0000256" key="4">
    <source>
        <dbReference type="ARBA" id="ARBA00022777"/>
    </source>
</evidence>
<dbReference type="InterPro" id="IPR011611">
    <property type="entry name" value="PfkB_dom"/>
</dbReference>
<dbReference type="InterPro" id="IPR022463">
    <property type="entry name" value="1-PFruKinase"/>
</dbReference>
<dbReference type="Proteomes" id="UP000318405">
    <property type="component" value="Unassembled WGS sequence"/>
</dbReference>
<evidence type="ECO:0000256" key="5">
    <source>
        <dbReference type="ARBA" id="ARBA00022840"/>
    </source>
</evidence>
<dbReference type="EMBL" id="VLTJ01000032">
    <property type="protein sequence ID" value="TSH91909.1"/>
    <property type="molecule type" value="Genomic_DNA"/>
</dbReference>
<dbReference type="FunFam" id="3.40.1190.20:FF:000001">
    <property type="entry name" value="Phosphofructokinase"/>
    <property type="match status" value="1"/>
</dbReference>
<dbReference type="Pfam" id="PF00294">
    <property type="entry name" value="PfkB"/>
    <property type="match status" value="1"/>
</dbReference>
<dbReference type="PANTHER" id="PTHR46566">
    <property type="entry name" value="1-PHOSPHOFRUCTOKINASE-RELATED"/>
    <property type="match status" value="1"/>
</dbReference>
<gene>
    <name evidence="10" type="primary">pfkB</name>
    <name evidence="10" type="ORF">FOZ76_17790</name>
</gene>
<dbReference type="InterPro" id="IPR029056">
    <property type="entry name" value="Ribokinase-like"/>
</dbReference>
<evidence type="ECO:0000256" key="7">
    <source>
        <dbReference type="PIRNR" id="PIRNR000535"/>
    </source>
</evidence>
<organism evidence="10 11">
    <name type="scientific">Verticiella sediminum</name>
    <dbReference type="NCBI Taxonomy" id="1247510"/>
    <lineage>
        <taxon>Bacteria</taxon>
        <taxon>Pseudomonadati</taxon>
        <taxon>Pseudomonadota</taxon>
        <taxon>Betaproteobacteria</taxon>
        <taxon>Burkholderiales</taxon>
        <taxon>Alcaligenaceae</taxon>
        <taxon>Verticiella</taxon>
    </lineage>
</organism>
<name>A0A556AG97_9BURK</name>
<evidence type="ECO:0000256" key="6">
    <source>
        <dbReference type="ARBA" id="ARBA00047745"/>
    </source>
</evidence>
<evidence type="ECO:0000256" key="1">
    <source>
        <dbReference type="ARBA" id="ARBA00010688"/>
    </source>
</evidence>
<dbReference type="Gene3D" id="3.40.1190.20">
    <property type="match status" value="1"/>
</dbReference>
<evidence type="ECO:0000313" key="10">
    <source>
        <dbReference type="EMBL" id="TSH91909.1"/>
    </source>
</evidence>
<dbReference type="InterPro" id="IPR017583">
    <property type="entry name" value="Tagatose/fructose_Pkinase"/>
</dbReference>
<dbReference type="GO" id="GO:0008662">
    <property type="term" value="F:1-phosphofructokinase activity"/>
    <property type="evidence" value="ECO:0007669"/>
    <property type="project" value="UniProtKB-UniRule"/>
</dbReference>
<keyword evidence="3 8" id="KW-0547">Nucleotide-binding</keyword>
<dbReference type="GO" id="GO:0044281">
    <property type="term" value="P:small molecule metabolic process"/>
    <property type="evidence" value="ECO:0007669"/>
    <property type="project" value="UniProtKB-ARBA"/>
</dbReference>
<evidence type="ECO:0000256" key="2">
    <source>
        <dbReference type="ARBA" id="ARBA00022679"/>
    </source>
</evidence>
<evidence type="ECO:0000256" key="3">
    <source>
        <dbReference type="ARBA" id="ARBA00022741"/>
    </source>
</evidence>
<proteinExistence type="inferred from homology"/>
<dbReference type="GO" id="GO:0005829">
    <property type="term" value="C:cytosol"/>
    <property type="evidence" value="ECO:0007669"/>
    <property type="project" value="TreeGrafter"/>
</dbReference>
<accession>A0A556AG97</accession>
<dbReference type="GO" id="GO:0016052">
    <property type="term" value="P:carbohydrate catabolic process"/>
    <property type="evidence" value="ECO:0007669"/>
    <property type="project" value="UniProtKB-ARBA"/>
</dbReference>
<comment type="catalytic activity">
    <reaction evidence="6 8">
        <text>beta-D-fructose 1-phosphate + ATP = beta-D-fructose 1,6-bisphosphate + ADP + H(+)</text>
        <dbReference type="Rhea" id="RHEA:14213"/>
        <dbReference type="ChEBI" id="CHEBI:15378"/>
        <dbReference type="ChEBI" id="CHEBI:30616"/>
        <dbReference type="ChEBI" id="CHEBI:32966"/>
        <dbReference type="ChEBI" id="CHEBI:138881"/>
        <dbReference type="ChEBI" id="CHEBI:456216"/>
        <dbReference type="EC" id="2.7.1.56"/>
    </reaction>
</comment>
<reference evidence="10 11" key="1">
    <citation type="submission" date="2019-07" db="EMBL/GenBank/DDBJ databases">
        <title>Qingshengfaniella alkalisoli gen. nov., sp. nov., isolated from saline soil.</title>
        <authorList>
            <person name="Xu L."/>
            <person name="Huang X.-X."/>
            <person name="Sun J.-Q."/>
        </authorList>
    </citation>
    <scope>NUCLEOTIDE SEQUENCE [LARGE SCALE GENOMIC DNA]</scope>
    <source>
        <strain evidence="10 11">DSM 27279</strain>
    </source>
</reference>
<comment type="function">
    <text evidence="8">Catalyzes the ATP-dependent phosphorylation of fructose-l-phosphate to fructose-l,6-bisphosphate.</text>
</comment>
<evidence type="ECO:0000313" key="11">
    <source>
        <dbReference type="Proteomes" id="UP000318405"/>
    </source>
</evidence>
<dbReference type="RefSeq" id="WP_143949635.1">
    <property type="nucleotide sequence ID" value="NZ_BAABMB010000001.1"/>
</dbReference>
<dbReference type="SUPFAM" id="SSF53613">
    <property type="entry name" value="Ribokinase-like"/>
    <property type="match status" value="1"/>
</dbReference>
<keyword evidence="2 7" id="KW-0808">Transferase</keyword>
<dbReference type="PIRSF" id="PIRSF000535">
    <property type="entry name" value="1PFK/6PFK/LacC"/>
    <property type="match status" value="1"/>
</dbReference>
<dbReference type="CDD" id="cd01164">
    <property type="entry name" value="FruK_PfkB_like"/>
    <property type="match status" value="1"/>
</dbReference>